<dbReference type="RefSeq" id="WP_127767790.1">
    <property type="nucleotide sequence ID" value="NZ_SADE01000004.1"/>
</dbReference>
<comment type="caution">
    <text evidence="2">The sequence shown here is derived from an EMBL/GenBank/DDBJ whole genome shotgun (WGS) entry which is preliminary data.</text>
</comment>
<dbReference type="EMBL" id="SADE01000004">
    <property type="protein sequence ID" value="RVU33760.1"/>
    <property type="molecule type" value="Genomic_DNA"/>
</dbReference>
<sequence length="394" mass="41605">MTFIDTRRVLGRTTGLPYFLTRTGRRLNARKLISAACLGTTLLTSACQTVEGLSNDLGIQQVSKDDACGQASTELREAQGYFERSIIQGAVIGAVGGAILGGILGGGDGALAGAAVGGAAGAGGGYLAARQNEASDRSELNNTVYQDAQSETGEIVRALAAFNRVRDCRLARSETIKQQFATGQLTREQAQKMLDVEKRRYSDDIVVVKAIAGKIDERHQEFVTAVDTMAEDNPEASALLARAQEAEENEWKNPDAVATTGSAVSQDMVVASTNLNVRAEPSTTGAKVGLLEGGTAALRTGPDQDGWTPVQLANGSNGFVATQYLSGYEGSAPAVNNQSDELTLASVTRSVSSDADTETRTVAVLYEGREKRIELDRLTQTAEQEENTAFSLDG</sequence>
<keyword evidence="3" id="KW-1185">Reference proteome</keyword>
<dbReference type="Proteomes" id="UP000287447">
    <property type="component" value="Unassembled WGS sequence"/>
</dbReference>
<dbReference type="AlphaFoldDB" id="A0A437QHH7"/>
<gene>
    <name evidence="2" type="ORF">EOI86_21690</name>
</gene>
<accession>A0A437QHH7</accession>
<dbReference type="PROSITE" id="PS51781">
    <property type="entry name" value="SH3B"/>
    <property type="match status" value="1"/>
</dbReference>
<dbReference type="Pfam" id="PF08239">
    <property type="entry name" value="SH3_3"/>
    <property type="match status" value="1"/>
</dbReference>
<name>A0A437QHH7_9PROT</name>
<feature type="domain" description="SH3b" evidence="1">
    <location>
        <begin position="265"/>
        <end position="329"/>
    </location>
</feature>
<dbReference type="OrthoDB" id="370541at2"/>
<organism evidence="2 3">
    <name type="scientific">Hwanghaeella grinnelliae</name>
    <dbReference type="NCBI Taxonomy" id="2500179"/>
    <lineage>
        <taxon>Bacteria</taxon>
        <taxon>Pseudomonadati</taxon>
        <taxon>Pseudomonadota</taxon>
        <taxon>Alphaproteobacteria</taxon>
        <taxon>Rhodospirillales</taxon>
        <taxon>Rhodospirillaceae</taxon>
        <taxon>Hwanghaeella</taxon>
    </lineage>
</organism>
<dbReference type="InterPro" id="IPR003646">
    <property type="entry name" value="SH3-like_bac-type"/>
</dbReference>
<evidence type="ECO:0000313" key="3">
    <source>
        <dbReference type="Proteomes" id="UP000287447"/>
    </source>
</evidence>
<dbReference type="Gene3D" id="2.30.30.40">
    <property type="entry name" value="SH3 Domains"/>
    <property type="match status" value="1"/>
</dbReference>
<proteinExistence type="predicted"/>
<evidence type="ECO:0000313" key="2">
    <source>
        <dbReference type="EMBL" id="RVU33760.1"/>
    </source>
</evidence>
<evidence type="ECO:0000259" key="1">
    <source>
        <dbReference type="PROSITE" id="PS51781"/>
    </source>
</evidence>
<reference evidence="3" key="1">
    <citation type="submission" date="2019-01" db="EMBL/GenBank/DDBJ databases">
        <title>Gri0909 isolated from a small marine red alga.</title>
        <authorList>
            <person name="Kim J."/>
            <person name="Jeong S.E."/>
            <person name="Jeon C.O."/>
        </authorList>
    </citation>
    <scope>NUCLEOTIDE SEQUENCE [LARGE SCALE GENOMIC DNA]</scope>
    <source>
        <strain evidence="3">Gri0909</strain>
    </source>
</reference>
<protein>
    <submittedName>
        <fullName evidence="2">SH3 domain-containing protein</fullName>
    </submittedName>
</protein>